<dbReference type="InterPro" id="IPR036918">
    <property type="entry name" value="Pyrv_Knase_C_sf"/>
</dbReference>
<evidence type="ECO:0000256" key="5">
    <source>
        <dbReference type="ARBA" id="ARBA00022679"/>
    </source>
</evidence>
<keyword evidence="6" id="KW-0479">Metal-binding</keyword>
<evidence type="ECO:0000256" key="13">
    <source>
        <dbReference type="NCBIfam" id="TIGR01064"/>
    </source>
</evidence>
<keyword evidence="18" id="KW-1185">Reference proteome</keyword>
<dbReference type="GO" id="GO:0016301">
    <property type="term" value="F:kinase activity"/>
    <property type="evidence" value="ECO:0007669"/>
    <property type="project" value="UniProtKB-KW"/>
</dbReference>
<dbReference type="InterPro" id="IPR001697">
    <property type="entry name" value="Pyr_Knase"/>
</dbReference>
<comment type="pathway">
    <text evidence="2 14">Carbohydrate degradation; glycolysis; pyruvate from D-glyceraldehyde 3-phosphate: step 5/5.</text>
</comment>
<keyword evidence="10 14" id="KW-0460">Magnesium</keyword>
<comment type="catalytic activity">
    <reaction evidence="14">
        <text>pyruvate + ATP = phosphoenolpyruvate + ADP + H(+)</text>
        <dbReference type="Rhea" id="RHEA:18157"/>
        <dbReference type="ChEBI" id="CHEBI:15361"/>
        <dbReference type="ChEBI" id="CHEBI:15378"/>
        <dbReference type="ChEBI" id="CHEBI:30616"/>
        <dbReference type="ChEBI" id="CHEBI:58702"/>
        <dbReference type="ChEBI" id="CHEBI:456216"/>
        <dbReference type="EC" id="2.7.1.40"/>
    </reaction>
</comment>
<dbReference type="Gene3D" id="3.20.20.60">
    <property type="entry name" value="Phosphoenolpyruvate-binding domains"/>
    <property type="match status" value="1"/>
</dbReference>
<dbReference type="UniPathway" id="UPA00109">
    <property type="reaction ID" value="UER00188"/>
</dbReference>
<evidence type="ECO:0000256" key="12">
    <source>
        <dbReference type="ARBA" id="ARBA00023317"/>
    </source>
</evidence>
<dbReference type="NCBIfam" id="NF004491">
    <property type="entry name" value="PRK05826.1"/>
    <property type="match status" value="1"/>
</dbReference>
<keyword evidence="9" id="KW-0067">ATP-binding</keyword>
<evidence type="ECO:0000256" key="9">
    <source>
        <dbReference type="ARBA" id="ARBA00022840"/>
    </source>
</evidence>
<dbReference type="Pfam" id="PF00224">
    <property type="entry name" value="PK"/>
    <property type="match status" value="1"/>
</dbReference>
<reference evidence="17 18" key="1">
    <citation type="submission" date="2017-10" db="EMBL/GenBank/DDBJ databases">
        <title>Paenichitinophaga pekingensis gen. nov., sp. nov., isolated from activated sludge.</title>
        <authorList>
            <person name="Jin D."/>
            <person name="Kong X."/>
            <person name="Deng Y."/>
            <person name="Bai Z."/>
        </authorList>
    </citation>
    <scope>NUCLEOTIDE SEQUENCE [LARGE SCALE GENOMIC DNA]</scope>
    <source>
        <strain evidence="17 18">13</strain>
    </source>
</reference>
<evidence type="ECO:0000256" key="1">
    <source>
        <dbReference type="ARBA" id="ARBA00001958"/>
    </source>
</evidence>
<dbReference type="SUPFAM" id="SSF51621">
    <property type="entry name" value="Phosphoenolpyruvate/pyruvate domain"/>
    <property type="match status" value="1"/>
</dbReference>
<dbReference type="InterPro" id="IPR015795">
    <property type="entry name" value="Pyrv_Knase_C"/>
</dbReference>
<dbReference type="NCBIfam" id="NF004978">
    <property type="entry name" value="PRK06354.1"/>
    <property type="match status" value="1"/>
</dbReference>
<keyword evidence="5 14" id="KW-0808">Transferase</keyword>
<evidence type="ECO:0000256" key="14">
    <source>
        <dbReference type="RuleBase" id="RU000504"/>
    </source>
</evidence>
<dbReference type="GO" id="GO:0030955">
    <property type="term" value="F:potassium ion binding"/>
    <property type="evidence" value="ECO:0007669"/>
    <property type="project" value="UniProtKB-UniRule"/>
</dbReference>
<comment type="similarity">
    <text evidence="3 14">Belongs to the pyruvate kinase family.</text>
</comment>
<dbReference type="PROSITE" id="PS00110">
    <property type="entry name" value="PYRUVATE_KINASE"/>
    <property type="match status" value="1"/>
</dbReference>
<feature type="domain" description="Pyruvate kinase C-terminal" evidence="16">
    <location>
        <begin position="379"/>
        <end position="491"/>
    </location>
</feature>
<dbReference type="GO" id="GO:0000287">
    <property type="term" value="F:magnesium ion binding"/>
    <property type="evidence" value="ECO:0007669"/>
    <property type="project" value="UniProtKB-UniRule"/>
</dbReference>
<dbReference type="NCBIfam" id="TIGR01064">
    <property type="entry name" value="pyruv_kin"/>
    <property type="match status" value="1"/>
</dbReference>
<sequence length="496" mass="55931">MSTKDLSKYYHKQMDNAAARQHSSHKTKIVATVGPACDTYEKLLELVQAGVNVFRLNFSHGDHENKLKIISYIRQINNTEPYNIAILADLQGPKLRVGEIENNALPLVTGDILTFVNEKVVGTKEKIYVSYHDLHKDVKPGQKILLDDGKIETIVREVTPNHEIKAEVLLGGILSSKKGFNLPDTKVNLPALTEKDEIDLQFIIDNECDWVALSFVRSAKDLIHLRKKIEERNSKIKIISKIEKPEAIQNLKEIIWESDGVMIARGDLGVELPVEQVPMIQKDIIRKCIHRAKPVIVATQMMESMIDRTRPNRSEITDVANAVLEGADAVMLSGETATGQHPTLVIETMTKIIQEVEKESIIYNRNLIPHRHSPTFLSDALCYNACKIAEDLEADALIGMTQSGYTGFMLSSYRPKSPLYVFTKEQSLVNQLSLSWGVRAFYYAEEHSLDEIIFDQINILKERGFLKTDDVVVNTGSTPVKEHLPTNIIKITRVEQ</sequence>
<evidence type="ECO:0000256" key="8">
    <source>
        <dbReference type="ARBA" id="ARBA00022777"/>
    </source>
</evidence>
<dbReference type="KEGG" id="cbae:COR50_12790"/>
<keyword evidence="12 17" id="KW-0670">Pyruvate</keyword>
<dbReference type="RefSeq" id="WP_098194350.1">
    <property type="nucleotide sequence ID" value="NZ_CP023777.1"/>
</dbReference>
<evidence type="ECO:0000313" key="17">
    <source>
        <dbReference type="EMBL" id="ATL47973.1"/>
    </source>
</evidence>
<dbReference type="InterPro" id="IPR015806">
    <property type="entry name" value="Pyrv_Knase_insert_dom_sf"/>
</dbReference>
<dbReference type="Proteomes" id="UP000220133">
    <property type="component" value="Chromosome"/>
</dbReference>
<dbReference type="InterPro" id="IPR011037">
    <property type="entry name" value="Pyrv_Knase-like_insert_dom_sf"/>
</dbReference>
<dbReference type="InterPro" id="IPR015813">
    <property type="entry name" value="Pyrv/PenolPyrv_kinase-like_dom"/>
</dbReference>
<evidence type="ECO:0000256" key="7">
    <source>
        <dbReference type="ARBA" id="ARBA00022741"/>
    </source>
</evidence>
<evidence type="ECO:0000256" key="3">
    <source>
        <dbReference type="ARBA" id="ARBA00008663"/>
    </source>
</evidence>
<keyword evidence="7" id="KW-0547">Nucleotide-binding</keyword>
<dbReference type="AlphaFoldDB" id="A0A291QVU9"/>
<dbReference type="InterPro" id="IPR015793">
    <property type="entry name" value="Pyrv_Knase_brl"/>
</dbReference>
<dbReference type="Pfam" id="PF02887">
    <property type="entry name" value="PK_C"/>
    <property type="match status" value="1"/>
</dbReference>
<keyword evidence="11 14" id="KW-0324">Glycolysis</keyword>
<evidence type="ECO:0000256" key="11">
    <source>
        <dbReference type="ARBA" id="ARBA00023152"/>
    </source>
</evidence>
<evidence type="ECO:0000256" key="2">
    <source>
        <dbReference type="ARBA" id="ARBA00004997"/>
    </source>
</evidence>
<dbReference type="Gene3D" id="2.40.33.10">
    <property type="entry name" value="PK beta-barrel domain-like"/>
    <property type="match status" value="1"/>
</dbReference>
<dbReference type="PRINTS" id="PR01050">
    <property type="entry name" value="PYRUVTKNASE"/>
</dbReference>
<feature type="domain" description="Pyruvate kinase barrel" evidence="15">
    <location>
        <begin position="25"/>
        <end position="343"/>
    </location>
</feature>
<dbReference type="SUPFAM" id="SSF52935">
    <property type="entry name" value="PK C-terminal domain-like"/>
    <property type="match status" value="1"/>
</dbReference>
<organism evidence="17 18">
    <name type="scientific">Chitinophaga caeni</name>
    <dbReference type="NCBI Taxonomy" id="2029983"/>
    <lineage>
        <taxon>Bacteria</taxon>
        <taxon>Pseudomonadati</taxon>
        <taxon>Bacteroidota</taxon>
        <taxon>Chitinophagia</taxon>
        <taxon>Chitinophagales</taxon>
        <taxon>Chitinophagaceae</taxon>
        <taxon>Chitinophaga</taxon>
    </lineage>
</organism>
<dbReference type="PANTHER" id="PTHR11817">
    <property type="entry name" value="PYRUVATE KINASE"/>
    <property type="match status" value="1"/>
</dbReference>
<evidence type="ECO:0000259" key="15">
    <source>
        <dbReference type="Pfam" id="PF00224"/>
    </source>
</evidence>
<dbReference type="GO" id="GO:0005524">
    <property type="term" value="F:ATP binding"/>
    <property type="evidence" value="ECO:0007669"/>
    <property type="project" value="UniProtKB-KW"/>
</dbReference>
<accession>A0A291QVU9</accession>
<dbReference type="Gene3D" id="3.40.1380.20">
    <property type="entry name" value="Pyruvate kinase, C-terminal domain"/>
    <property type="match status" value="1"/>
</dbReference>
<dbReference type="InterPro" id="IPR040442">
    <property type="entry name" value="Pyrv_kinase-like_dom_sf"/>
</dbReference>
<gene>
    <name evidence="17" type="primary">pyk</name>
    <name evidence="17" type="ORF">COR50_12790</name>
</gene>
<evidence type="ECO:0000256" key="10">
    <source>
        <dbReference type="ARBA" id="ARBA00022842"/>
    </source>
</evidence>
<protein>
    <recommendedName>
        <fullName evidence="4 13">Pyruvate kinase</fullName>
        <ecNumber evidence="4 13">2.7.1.40</ecNumber>
    </recommendedName>
</protein>
<evidence type="ECO:0000313" key="18">
    <source>
        <dbReference type="Proteomes" id="UP000220133"/>
    </source>
</evidence>
<comment type="cofactor">
    <cofactor evidence="1">
        <name>K(+)</name>
        <dbReference type="ChEBI" id="CHEBI:29103"/>
    </cofactor>
</comment>
<dbReference type="OrthoDB" id="9812123at2"/>
<name>A0A291QVU9_9BACT</name>
<dbReference type="InterPro" id="IPR018209">
    <property type="entry name" value="Pyrv_Knase_AS"/>
</dbReference>
<dbReference type="SUPFAM" id="SSF50800">
    <property type="entry name" value="PK beta-barrel domain-like"/>
    <property type="match status" value="1"/>
</dbReference>
<evidence type="ECO:0000259" key="16">
    <source>
        <dbReference type="Pfam" id="PF02887"/>
    </source>
</evidence>
<evidence type="ECO:0000256" key="6">
    <source>
        <dbReference type="ARBA" id="ARBA00022723"/>
    </source>
</evidence>
<dbReference type="EC" id="2.7.1.40" evidence="4 13"/>
<dbReference type="FunFam" id="2.40.33.10:FF:000001">
    <property type="entry name" value="Pyruvate kinase"/>
    <property type="match status" value="1"/>
</dbReference>
<dbReference type="EMBL" id="CP023777">
    <property type="protein sequence ID" value="ATL47973.1"/>
    <property type="molecule type" value="Genomic_DNA"/>
</dbReference>
<evidence type="ECO:0000256" key="4">
    <source>
        <dbReference type="ARBA" id="ARBA00012142"/>
    </source>
</evidence>
<keyword evidence="8 14" id="KW-0418">Kinase</keyword>
<dbReference type="GO" id="GO:0004743">
    <property type="term" value="F:pyruvate kinase activity"/>
    <property type="evidence" value="ECO:0007669"/>
    <property type="project" value="UniProtKB-UniRule"/>
</dbReference>
<proteinExistence type="inferred from homology"/>